<dbReference type="Pfam" id="PF00047">
    <property type="entry name" value="ig"/>
    <property type="match status" value="1"/>
</dbReference>
<evidence type="ECO:0000256" key="12">
    <source>
        <dbReference type="ARBA" id="ARBA00023136"/>
    </source>
</evidence>
<evidence type="ECO:0000256" key="18">
    <source>
        <dbReference type="ARBA" id="ARBA00051243"/>
    </source>
</evidence>
<evidence type="ECO:0000256" key="14">
    <source>
        <dbReference type="ARBA" id="ARBA00023157"/>
    </source>
</evidence>
<keyword evidence="14" id="KW-1015">Disulfide bond</keyword>
<evidence type="ECO:0000256" key="6">
    <source>
        <dbReference type="ARBA" id="ARBA00022729"/>
    </source>
</evidence>
<feature type="domain" description="Protein kinase" evidence="20">
    <location>
        <begin position="612"/>
        <end position="791"/>
    </location>
</feature>
<evidence type="ECO:0000256" key="19">
    <source>
        <dbReference type="PROSITE-ProRule" id="PRU10141"/>
    </source>
</evidence>
<dbReference type="InterPro" id="IPR008266">
    <property type="entry name" value="Tyr_kinase_AS"/>
</dbReference>
<dbReference type="PROSITE" id="PS00109">
    <property type="entry name" value="PROTEIN_KINASE_TYR"/>
    <property type="match status" value="1"/>
</dbReference>
<evidence type="ECO:0000256" key="17">
    <source>
        <dbReference type="ARBA" id="ARBA00023319"/>
    </source>
</evidence>
<dbReference type="EC" id="2.7.10.1" evidence="2"/>
<keyword evidence="5" id="KW-0812">Transmembrane</keyword>
<name>A0AAW0HUK5_MYOGA</name>
<dbReference type="InterPro" id="IPR000719">
    <property type="entry name" value="Prot_kinase_dom"/>
</dbReference>
<organism evidence="23 24">
    <name type="scientific">Myodes glareolus</name>
    <name type="common">Bank vole</name>
    <name type="synonym">Clethrionomys glareolus</name>
    <dbReference type="NCBI Taxonomy" id="447135"/>
    <lineage>
        <taxon>Eukaryota</taxon>
        <taxon>Metazoa</taxon>
        <taxon>Chordata</taxon>
        <taxon>Craniata</taxon>
        <taxon>Vertebrata</taxon>
        <taxon>Euteleostomi</taxon>
        <taxon>Mammalia</taxon>
        <taxon>Eutheria</taxon>
        <taxon>Euarchontoglires</taxon>
        <taxon>Glires</taxon>
        <taxon>Rodentia</taxon>
        <taxon>Myomorpha</taxon>
        <taxon>Muroidea</taxon>
        <taxon>Cricetidae</taxon>
        <taxon>Arvicolinae</taxon>
        <taxon>Myodes</taxon>
    </lineage>
</organism>
<dbReference type="InterPro" id="IPR013151">
    <property type="entry name" value="Immunoglobulin_dom"/>
</dbReference>
<dbReference type="GO" id="GO:0004714">
    <property type="term" value="F:transmembrane receptor protein tyrosine kinase activity"/>
    <property type="evidence" value="ECO:0007669"/>
    <property type="project" value="UniProtKB-EC"/>
</dbReference>
<dbReference type="InterPro" id="IPR001245">
    <property type="entry name" value="Ser-Thr/Tyr_kinase_cat_dom"/>
</dbReference>
<dbReference type="FunFam" id="2.60.40.10:FF:000583">
    <property type="entry name" value="tyrosine-protein kinase receptor Tie-1 isoform X2"/>
    <property type="match status" value="1"/>
</dbReference>
<feature type="domain" description="Fibronectin type-III" evidence="22">
    <location>
        <begin position="343"/>
        <end position="435"/>
    </location>
</feature>
<keyword evidence="17" id="KW-0393">Immunoglobulin domain</keyword>
<keyword evidence="24" id="KW-1185">Reference proteome</keyword>
<dbReference type="FunFam" id="2.60.40.10:FF:000597">
    <property type="entry name" value="tyrosine-protein kinase receptor Tie-1 isoform X1"/>
    <property type="match status" value="1"/>
</dbReference>
<dbReference type="InterPro" id="IPR036116">
    <property type="entry name" value="FN3_sf"/>
</dbReference>
<dbReference type="SUPFAM" id="SSF48726">
    <property type="entry name" value="Immunoglobulin"/>
    <property type="match status" value="1"/>
</dbReference>
<feature type="domain" description="Ig-like" evidence="21">
    <location>
        <begin position="146"/>
        <end position="237"/>
    </location>
</feature>
<dbReference type="SUPFAM" id="SSF49265">
    <property type="entry name" value="Fibronectin type III"/>
    <property type="match status" value="2"/>
</dbReference>
<feature type="domain" description="Fibronectin type-III" evidence="22">
    <location>
        <begin position="439"/>
        <end position="533"/>
    </location>
</feature>
<gene>
    <name evidence="23" type="ORF">U0070_003884</name>
</gene>
<evidence type="ECO:0000256" key="2">
    <source>
        <dbReference type="ARBA" id="ARBA00011902"/>
    </source>
</evidence>
<reference evidence="23 24" key="1">
    <citation type="journal article" date="2023" name="bioRxiv">
        <title>Conserved and derived expression patterns and positive selection on dental genes reveal complex evolutionary context of ever-growing rodent molars.</title>
        <authorList>
            <person name="Calamari Z.T."/>
            <person name="Song A."/>
            <person name="Cohen E."/>
            <person name="Akter M."/>
            <person name="Roy R.D."/>
            <person name="Hallikas O."/>
            <person name="Christensen M.M."/>
            <person name="Li P."/>
            <person name="Marangoni P."/>
            <person name="Jernvall J."/>
            <person name="Klein O.D."/>
        </authorList>
    </citation>
    <scope>NUCLEOTIDE SEQUENCE [LARGE SCALE GENOMIC DNA]</scope>
    <source>
        <strain evidence="23">V071</strain>
    </source>
</reference>
<evidence type="ECO:0000313" key="24">
    <source>
        <dbReference type="Proteomes" id="UP001488838"/>
    </source>
</evidence>
<dbReference type="SMART" id="SM00060">
    <property type="entry name" value="FN3"/>
    <property type="match status" value="3"/>
</dbReference>
<keyword evidence="16" id="KW-0325">Glycoprotein</keyword>
<evidence type="ECO:0000256" key="5">
    <source>
        <dbReference type="ARBA" id="ARBA00022692"/>
    </source>
</evidence>
<protein>
    <recommendedName>
        <fullName evidence="2">receptor protein-tyrosine kinase</fullName>
        <ecNumber evidence="2">2.7.10.1</ecNumber>
    </recommendedName>
</protein>
<keyword evidence="11" id="KW-1133">Transmembrane helix</keyword>
<dbReference type="PANTHER" id="PTHR24416:SF341">
    <property type="entry name" value="TYROSINE-PROTEIN KINASE RECEPTOR TIE-1"/>
    <property type="match status" value="1"/>
</dbReference>
<keyword evidence="8 19" id="KW-0547">Nucleotide-binding</keyword>
<evidence type="ECO:0000256" key="9">
    <source>
        <dbReference type="ARBA" id="ARBA00022777"/>
    </source>
</evidence>
<dbReference type="GO" id="GO:0043235">
    <property type="term" value="C:receptor complex"/>
    <property type="evidence" value="ECO:0007669"/>
    <property type="project" value="TreeGrafter"/>
</dbReference>
<dbReference type="InterPro" id="IPR050122">
    <property type="entry name" value="RTK"/>
</dbReference>
<dbReference type="SMART" id="SM00219">
    <property type="entry name" value="TyrKc"/>
    <property type="match status" value="1"/>
</dbReference>
<dbReference type="PANTHER" id="PTHR24416">
    <property type="entry name" value="TYROSINE-PROTEIN KINASE RECEPTOR"/>
    <property type="match status" value="1"/>
</dbReference>
<dbReference type="SUPFAM" id="SSF56112">
    <property type="entry name" value="Protein kinase-like (PK-like)"/>
    <property type="match status" value="1"/>
</dbReference>
<evidence type="ECO:0000259" key="20">
    <source>
        <dbReference type="PROSITE" id="PS50011"/>
    </source>
</evidence>
<feature type="domain" description="Fibronectin type-III" evidence="22">
    <location>
        <begin position="241"/>
        <end position="340"/>
    </location>
</feature>
<dbReference type="InterPro" id="IPR011009">
    <property type="entry name" value="Kinase-like_dom_sf"/>
</dbReference>
<evidence type="ECO:0000256" key="8">
    <source>
        <dbReference type="ARBA" id="ARBA00022741"/>
    </source>
</evidence>
<dbReference type="CDD" id="cd00063">
    <property type="entry name" value="FN3"/>
    <property type="match status" value="3"/>
</dbReference>
<dbReference type="PROSITE" id="PS50853">
    <property type="entry name" value="FN3"/>
    <property type="match status" value="3"/>
</dbReference>
<sequence>MGMKLGYEALGSVYSVCRYHTPSFQPAERVVLGRAARNSAQAQQAAGVSPSAFQIPTAVLVDLAGGEASARKLVPLVILGLIAASSASVKMVALVTGSAAVSAPLDGMEYIVRSQDFGGYMAASGLFRMAVPFLPLSFFLSLDRIPQILNVATELEFNLGTMPRINCAAAGNPFPVRGSMELRKPDGTMLLSTKAIVEPDRTTAEFEVPRLTLGDSGFWECRVSTSGGQDSRRFKVNVKVPPVPLTAPRLLARQSRQLVVSPLVSFDGDGPISSVRLHYRPQDSMIDWSAIVVDPSENVTLMNLKPKTGYSVRVQLSRPGEGGEGAWGPSTLMTTDCPEPLLQPWLEGWHVEGPDRLRVSWSLPSVPLLGDGFLLRLWDGARGQERRENISSPQARTALLTGLTPGTHYQLDVRLYHCTLLGPASPPAHVLLPPSGPPAPRNLRAQALSDSEIQLTWQHPEAPSGPISKYIVEIQVAGSSGDPKWMDVDRPEETNTIVRGLNASTRYLFRVRASVQGLGDWSNTVEEATLGNGLQSEGPAQESRAAEEGLDKQLVLAVVGSISATCLTILAALLALGEETILQFSSGTLTLTRRPKPQPEPLSYPVLEWEDITFEDLIGEGNFGQVIRAMIKKDGLKMNAAIKMLKEYASENDHRDFAGELEVLCKLGHHPNIINLLGACENRGYLYIAIEYAPYGNLLDFLRKSRVLETDPAFAREHGTASTLSSRQLLRFASDAANGMQYLSEKQFIHRDLAARNVLVGENLASKIADFGLSRGEEVYVKKTMASLTPT</sequence>
<dbReference type="GO" id="GO:0005886">
    <property type="term" value="C:plasma membrane"/>
    <property type="evidence" value="ECO:0007669"/>
    <property type="project" value="TreeGrafter"/>
</dbReference>
<dbReference type="InterPro" id="IPR017441">
    <property type="entry name" value="Protein_kinase_ATP_BS"/>
</dbReference>
<dbReference type="PROSITE" id="PS50835">
    <property type="entry name" value="IG_LIKE"/>
    <property type="match status" value="1"/>
</dbReference>
<comment type="catalytic activity">
    <reaction evidence="18">
        <text>L-tyrosyl-[protein] + ATP = O-phospho-L-tyrosyl-[protein] + ADP + H(+)</text>
        <dbReference type="Rhea" id="RHEA:10596"/>
        <dbReference type="Rhea" id="RHEA-COMP:10136"/>
        <dbReference type="Rhea" id="RHEA-COMP:20101"/>
        <dbReference type="ChEBI" id="CHEBI:15378"/>
        <dbReference type="ChEBI" id="CHEBI:30616"/>
        <dbReference type="ChEBI" id="CHEBI:46858"/>
        <dbReference type="ChEBI" id="CHEBI:61978"/>
        <dbReference type="ChEBI" id="CHEBI:456216"/>
        <dbReference type="EC" id="2.7.10.1"/>
    </reaction>
</comment>
<accession>A0AAW0HUK5</accession>
<dbReference type="InterPro" id="IPR020635">
    <property type="entry name" value="Tyr_kinase_cat_dom"/>
</dbReference>
<evidence type="ECO:0000256" key="1">
    <source>
        <dbReference type="ARBA" id="ARBA00004479"/>
    </source>
</evidence>
<dbReference type="AlphaFoldDB" id="A0AAW0HUK5"/>
<dbReference type="PRINTS" id="PR00109">
    <property type="entry name" value="TYRKINASE"/>
</dbReference>
<evidence type="ECO:0000259" key="21">
    <source>
        <dbReference type="PROSITE" id="PS50835"/>
    </source>
</evidence>
<evidence type="ECO:0000256" key="4">
    <source>
        <dbReference type="ARBA" id="ARBA00022679"/>
    </source>
</evidence>
<keyword evidence="10 19" id="KW-0067">ATP-binding</keyword>
<keyword evidence="6" id="KW-0732">Signal</keyword>
<dbReference type="Gene3D" id="3.30.200.20">
    <property type="entry name" value="Phosphorylase Kinase, domain 1"/>
    <property type="match status" value="1"/>
</dbReference>
<keyword evidence="13" id="KW-0829">Tyrosine-protein kinase</keyword>
<dbReference type="Pfam" id="PF07714">
    <property type="entry name" value="PK_Tyr_Ser-Thr"/>
    <property type="match status" value="1"/>
</dbReference>
<evidence type="ECO:0000256" key="16">
    <source>
        <dbReference type="ARBA" id="ARBA00023180"/>
    </source>
</evidence>
<dbReference type="InterPro" id="IPR036179">
    <property type="entry name" value="Ig-like_dom_sf"/>
</dbReference>
<proteinExistence type="predicted"/>
<keyword evidence="12" id="KW-0472">Membrane</keyword>
<evidence type="ECO:0000256" key="3">
    <source>
        <dbReference type="ARBA" id="ARBA00022553"/>
    </source>
</evidence>
<keyword evidence="3" id="KW-0597">Phosphoprotein</keyword>
<keyword evidence="4" id="KW-0808">Transferase</keyword>
<evidence type="ECO:0000313" key="23">
    <source>
        <dbReference type="EMBL" id="KAK7805829.1"/>
    </source>
</evidence>
<dbReference type="FunFam" id="2.60.40.10:FF:000758">
    <property type="entry name" value="tyrosine-protein kinase receptor Tie-1 isoform X2"/>
    <property type="match status" value="1"/>
</dbReference>
<keyword evidence="15" id="KW-0675">Receptor</keyword>
<dbReference type="GO" id="GO:0005524">
    <property type="term" value="F:ATP binding"/>
    <property type="evidence" value="ECO:0007669"/>
    <property type="project" value="UniProtKB-UniRule"/>
</dbReference>
<dbReference type="GO" id="GO:0045766">
    <property type="term" value="P:positive regulation of angiogenesis"/>
    <property type="evidence" value="ECO:0007669"/>
    <property type="project" value="TreeGrafter"/>
</dbReference>
<dbReference type="InterPro" id="IPR013783">
    <property type="entry name" value="Ig-like_fold"/>
</dbReference>
<dbReference type="Pfam" id="PF00041">
    <property type="entry name" value="fn3"/>
    <property type="match status" value="3"/>
</dbReference>
<evidence type="ECO:0000256" key="7">
    <source>
        <dbReference type="ARBA" id="ARBA00022737"/>
    </source>
</evidence>
<feature type="binding site" evidence="19">
    <location>
        <position position="643"/>
    </location>
    <ligand>
        <name>ATP</name>
        <dbReference type="ChEBI" id="CHEBI:30616"/>
    </ligand>
</feature>
<dbReference type="Proteomes" id="UP001488838">
    <property type="component" value="Unassembled WGS sequence"/>
</dbReference>
<keyword evidence="7" id="KW-0677">Repeat</keyword>
<evidence type="ECO:0000256" key="15">
    <source>
        <dbReference type="ARBA" id="ARBA00023170"/>
    </source>
</evidence>
<dbReference type="GO" id="GO:0007169">
    <property type="term" value="P:cell surface receptor protein tyrosine kinase signaling pathway"/>
    <property type="evidence" value="ECO:0007669"/>
    <property type="project" value="TreeGrafter"/>
</dbReference>
<dbReference type="Gene3D" id="2.60.40.10">
    <property type="entry name" value="Immunoglobulins"/>
    <property type="match status" value="4"/>
</dbReference>
<dbReference type="Gene3D" id="1.10.510.10">
    <property type="entry name" value="Transferase(Phosphotransferase) domain 1"/>
    <property type="match status" value="1"/>
</dbReference>
<evidence type="ECO:0000259" key="22">
    <source>
        <dbReference type="PROSITE" id="PS50853"/>
    </source>
</evidence>
<dbReference type="EMBL" id="JBBHLL010000326">
    <property type="protein sequence ID" value="KAK7805829.1"/>
    <property type="molecule type" value="Genomic_DNA"/>
</dbReference>
<dbReference type="PROSITE" id="PS50011">
    <property type="entry name" value="PROTEIN_KINASE_DOM"/>
    <property type="match status" value="1"/>
</dbReference>
<keyword evidence="9" id="KW-0418">Kinase</keyword>
<dbReference type="InterPro" id="IPR007110">
    <property type="entry name" value="Ig-like_dom"/>
</dbReference>
<comment type="caution">
    <text evidence="23">The sequence shown here is derived from an EMBL/GenBank/DDBJ whole genome shotgun (WGS) entry which is preliminary data.</text>
</comment>
<dbReference type="FunFam" id="3.30.200.20:FF:000113">
    <property type="entry name" value="Putative tyrosine-protein kinase receptor Tie-1"/>
    <property type="match status" value="1"/>
</dbReference>
<evidence type="ECO:0000256" key="11">
    <source>
        <dbReference type="ARBA" id="ARBA00022989"/>
    </source>
</evidence>
<comment type="subcellular location">
    <subcellularLocation>
        <location evidence="1">Membrane</location>
        <topology evidence="1">Single-pass type I membrane protein</topology>
    </subcellularLocation>
</comment>
<dbReference type="PROSITE" id="PS00107">
    <property type="entry name" value="PROTEIN_KINASE_ATP"/>
    <property type="match status" value="1"/>
</dbReference>
<evidence type="ECO:0000256" key="13">
    <source>
        <dbReference type="ARBA" id="ARBA00023137"/>
    </source>
</evidence>
<dbReference type="InterPro" id="IPR003961">
    <property type="entry name" value="FN3_dom"/>
</dbReference>
<evidence type="ECO:0000256" key="10">
    <source>
        <dbReference type="ARBA" id="ARBA00022840"/>
    </source>
</evidence>